<feature type="non-terminal residue" evidence="2">
    <location>
        <position position="1"/>
    </location>
</feature>
<evidence type="ECO:0000259" key="1">
    <source>
        <dbReference type="Pfam" id="PF04471"/>
    </source>
</evidence>
<proteinExistence type="predicted"/>
<feature type="non-terminal residue" evidence="2">
    <location>
        <position position="87"/>
    </location>
</feature>
<name>A0ABN7WJD2_GIGMA</name>
<reference evidence="2 3" key="1">
    <citation type="submission" date="2021-06" db="EMBL/GenBank/DDBJ databases">
        <authorList>
            <person name="Kallberg Y."/>
            <person name="Tangrot J."/>
            <person name="Rosling A."/>
        </authorList>
    </citation>
    <scope>NUCLEOTIDE SEQUENCE [LARGE SCALE GENOMIC DNA]</scope>
    <source>
        <strain evidence="2 3">120-4 pot B 10/14</strain>
    </source>
</reference>
<dbReference type="Gene3D" id="3.40.1350.10">
    <property type="match status" value="1"/>
</dbReference>
<keyword evidence="3" id="KW-1185">Reference proteome</keyword>
<dbReference type="InterPro" id="IPR011335">
    <property type="entry name" value="Restrct_endonuc-II-like"/>
</dbReference>
<dbReference type="SUPFAM" id="SSF52980">
    <property type="entry name" value="Restriction endonuclease-like"/>
    <property type="match status" value="1"/>
</dbReference>
<evidence type="ECO:0000313" key="3">
    <source>
        <dbReference type="Proteomes" id="UP000789901"/>
    </source>
</evidence>
<accession>A0ABN7WJD2</accession>
<dbReference type="Pfam" id="PF04471">
    <property type="entry name" value="Mrr_cat"/>
    <property type="match status" value="1"/>
</dbReference>
<dbReference type="InterPro" id="IPR007560">
    <property type="entry name" value="Restrct_endonuc_IV_Mrr"/>
</dbReference>
<dbReference type="Proteomes" id="UP000789901">
    <property type="component" value="Unassembled WGS sequence"/>
</dbReference>
<evidence type="ECO:0000313" key="2">
    <source>
        <dbReference type="EMBL" id="CAG8832925.1"/>
    </source>
</evidence>
<comment type="caution">
    <text evidence="2">The sequence shown here is derived from an EMBL/GenBank/DDBJ whole genome shotgun (WGS) entry which is preliminary data.</text>
</comment>
<gene>
    <name evidence="2" type="ORF">GMARGA_LOCUS31290</name>
</gene>
<organism evidence="2 3">
    <name type="scientific">Gigaspora margarita</name>
    <dbReference type="NCBI Taxonomy" id="4874"/>
    <lineage>
        <taxon>Eukaryota</taxon>
        <taxon>Fungi</taxon>
        <taxon>Fungi incertae sedis</taxon>
        <taxon>Mucoromycota</taxon>
        <taxon>Glomeromycotina</taxon>
        <taxon>Glomeromycetes</taxon>
        <taxon>Diversisporales</taxon>
        <taxon>Gigasporaceae</taxon>
        <taxon>Gigaspora</taxon>
    </lineage>
</organism>
<sequence>LSGPDGNGGIDIFGNFEGYLILIQYKNYTDAKVSIDEIRAFERMMSRYPKNTTIGIYMIFVTDRYSRLAIERAESSKLSLLLTNVSN</sequence>
<dbReference type="EMBL" id="CAJVQB010046349">
    <property type="protein sequence ID" value="CAG8832925.1"/>
    <property type="molecule type" value="Genomic_DNA"/>
</dbReference>
<dbReference type="InterPro" id="IPR011856">
    <property type="entry name" value="tRNA_endonuc-like_dom_sf"/>
</dbReference>
<feature type="domain" description="Restriction endonuclease type IV Mrr" evidence="1">
    <location>
        <begin position="3"/>
        <end position="81"/>
    </location>
</feature>
<protein>
    <submittedName>
        <fullName evidence="2">34351_t:CDS:1</fullName>
    </submittedName>
</protein>